<dbReference type="GeneID" id="17286964"/>
<reference evidence="3" key="1">
    <citation type="journal article" date="2013" name="Nature">
        <title>Pan genome of the phytoplankton Emiliania underpins its global distribution.</title>
        <authorList>
            <person name="Read B.A."/>
            <person name="Kegel J."/>
            <person name="Klute M.J."/>
            <person name="Kuo A."/>
            <person name="Lefebvre S.C."/>
            <person name="Maumus F."/>
            <person name="Mayer C."/>
            <person name="Miller J."/>
            <person name="Monier A."/>
            <person name="Salamov A."/>
            <person name="Young J."/>
            <person name="Aguilar M."/>
            <person name="Claverie J.M."/>
            <person name="Frickenhaus S."/>
            <person name="Gonzalez K."/>
            <person name="Herman E.K."/>
            <person name="Lin Y.C."/>
            <person name="Napier J."/>
            <person name="Ogata H."/>
            <person name="Sarno A.F."/>
            <person name="Shmutz J."/>
            <person name="Schroeder D."/>
            <person name="de Vargas C."/>
            <person name="Verret F."/>
            <person name="von Dassow P."/>
            <person name="Valentin K."/>
            <person name="Van de Peer Y."/>
            <person name="Wheeler G."/>
            <person name="Dacks J.B."/>
            <person name="Delwiche C.F."/>
            <person name="Dyhrman S.T."/>
            <person name="Glockner G."/>
            <person name="John U."/>
            <person name="Richards T."/>
            <person name="Worden A.Z."/>
            <person name="Zhang X."/>
            <person name="Grigoriev I.V."/>
            <person name="Allen A.E."/>
            <person name="Bidle K."/>
            <person name="Borodovsky M."/>
            <person name="Bowler C."/>
            <person name="Brownlee C."/>
            <person name="Cock J.M."/>
            <person name="Elias M."/>
            <person name="Gladyshev V.N."/>
            <person name="Groth M."/>
            <person name="Guda C."/>
            <person name="Hadaegh A."/>
            <person name="Iglesias-Rodriguez M.D."/>
            <person name="Jenkins J."/>
            <person name="Jones B.M."/>
            <person name="Lawson T."/>
            <person name="Leese F."/>
            <person name="Lindquist E."/>
            <person name="Lobanov A."/>
            <person name="Lomsadze A."/>
            <person name="Malik S.B."/>
            <person name="Marsh M.E."/>
            <person name="Mackinder L."/>
            <person name="Mock T."/>
            <person name="Mueller-Roeber B."/>
            <person name="Pagarete A."/>
            <person name="Parker M."/>
            <person name="Probert I."/>
            <person name="Quesneville H."/>
            <person name="Raines C."/>
            <person name="Rensing S.A."/>
            <person name="Riano-Pachon D.M."/>
            <person name="Richier S."/>
            <person name="Rokitta S."/>
            <person name="Shiraiwa Y."/>
            <person name="Soanes D.M."/>
            <person name="van der Giezen M."/>
            <person name="Wahlund T.M."/>
            <person name="Williams B."/>
            <person name="Wilson W."/>
            <person name="Wolfe G."/>
            <person name="Wurch L.L."/>
        </authorList>
    </citation>
    <scope>NUCLEOTIDE SEQUENCE</scope>
</reference>
<evidence type="ECO:0008006" key="4">
    <source>
        <dbReference type="Google" id="ProtNLM"/>
    </source>
</evidence>
<reference evidence="2" key="2">
    <citation type="submission" date="2024-10" db="UniProtKB">
        <authorList>
            <consortium name="EnsemblProtists"/>
        </authorList>
    </citation>
    <scope>IDENTIFICATION</scope>
</reference>
<dbReference type="PaxDb" id="2903-EOD41694"/>
<dbReference type="HOGENOM" id="CLU_1681191_0_0_1"/>
<dbReference type="Proteomes" id="UP000013827">
    <property type="component" value="Unassembled WGS sequence"/>
</dbReference>
<dbReference type="RefSeq" id="XP_005794123.1">
    <property type="nucleotide sequence ID" value="XM_005794066.1"/>
</dbReference>
<feature type="compositionally biased region" description="Basic and acidic residues" evidence="1">
    <location>
        <begin position="144"/>
        <end position="157"/>
    </location>
</feature>
<feature type="compositionally biased region" description="Acidic residues" evidence="1">
    <location>
        <begin position="134"/>
        <end position="143"/>
    </location>
</feature>
<evidence type="ECO:0000313" key="3">
    <source>
        <dbReference type="Proteomes" id="UP000013827"/>
    </source>
</evidence>
<protein>
    <recommendedName>
        <fullName evidence="4">CS domain-containing protein</fullName>
    </recommendedName>
</protein>
<accession>A0A0D3L109</accession>
<dbReference type="AlphaFoldDB" id="A0A0D3L109"/>
<dbReference type="EnsemblProtists" id="EOD41694">
    <property type="protein sequence ID" value="EOD41694"/>
    <property type="gene ID" value="EMIHUDRAFT_431772"/>
</dbReference>
<proteinExistence type="predicted"/>
<evidence type="ECO:0000313" key="2">
    <source>
        <dbReference type="EnsemblProtists" id="EOD41694"/>
    </source>
</evidence>
<organism evidence="2 3">
    <name type="scientific">Emiliania huxleyi (strain CCMP1516)</name>
    <dbReference type="NCBI Taxonomy" id="280463"/>
    <lineage>
        <taxon>Eukaryota</taxon>
        <taxon>Haptista</taxon>
        <taxon>Haptophyta</taxon>
        <taxon>Prymnesiophyceae</taxon>
        <taxon>Isochrysidales</taxon>
        <taxon>Noelaerhabdaceae</taxon>
        <taxon>Emiliania</taxon>
    </lineage>
</organism>
<keyword evidence="3" id="KW-1185">Reference proteome</keyword>
<evidence type="ECO:0000256" key="1">
    <source>
        <dbReference type="SAM" id="MobiDB-lite"/>
    </source>
</evidence>
<feature type="region of interest" description="Disordered" evidence="1">
    <location>
        <begin position="119"/>
        <end position="157"/>
    </location>
</feature>
<sequence length="157" mass="17983">MPLSKDDVSGIETVAHYTHDEDQAYLMLYGEGVFETIPIEADYTVGDMKLWLNFHKGKDPAEYDLVGPKGCWKMGAGSEVLGDEVVISEVMGERFENKWLMQLSLFPKKKSEASGQWESTFETIEEWVPPPPEEAWDEEDDDEEKWKKDVEKSEADN</sequence>
<name>A0A0D3L109_EMIH1</name>
<dbReference type="KEGG" id="ehx:EMIHUDRAFT_431772"/>